<dbReference type="InterPro" id="IPR035979">
    <property type="entry name" value="RBD_domain_sf"/>
</dbReference>
<dbReference type="eggNOG" id="KOG4208">
    <property type="taxonomic scope" value="Eukaryota"/>
</dbReference>
<evidence type="ECO:0000256" key="2">
    <source>
        <dbReference type="ARBA" id="ARBA00022884"/>
    </source>
</evidence>
<keyword evidence="2 4" id="KW-0694">RNA-binding</keyword>
<reference evidence="7 8" key="1">
    <citation type="journal article" date="2006" name="Nature">
        <title>Insights from the genome of the biotrophic fungal plant pathogen Ustilago maydis.</title>
        <authorList>
            <person name="Kamper J."/>
            <person name="Kahmann R."/>
            <person name="Bolker M."/>
            <person name="Ma L.J."/>
            <person name="Brefort T."/>
            <person name="Saville B.J."/>
            <person name="Banuett F."/>
            <person name="Kronstad J.W."/>
            <person name="Gold S.E."/>
            <person name="Muller O."/>
            <person name="Perlin M.H."/>
            <person name="Wosten H.A."/>
            <person name="de Vries R."/>
            <person name="Ruiz-Herrera J."/>
            <person name="Reynaga-Pena C.G."/>
            <person name="Snetselaar K."/>
            <person name="McCann M."/>
            <person name="Perez-Martin J."/>
            <person name="Feldbrugge M."/>
            <person name="Basse C.W."/>
            <person name="Steinberg G."/>
            <person name="Ibeas J.I."/>
            <person name="Holloman W."/>
            <person name="Guzman P."/>
            <person name="Farman M."/>
            <person name="Stajich J.E."/>
            <person name="Sentandreu R."/>
            <person name="Gonzalez-Prieto J.M."/>
            <person name="Kennell J.C."/>
            <person name="Molina L."/>
            <person name="Schirawski J."/>
            <person name="Mendoza-Mendoza A."/>
            <person name="Greilinger D."/>
            <person name="Munch K."/>
            <person name="Rossel N."/>
            <person name="Scherer M."/>
            <person name="Vranes M."/>
            <person name="Ladendorf O."/>
            <person name="Vincon V."/>
            <person name="Fuchs U."/>
            <person name="Sandrock B."/>
            <person name="Meng S."/>
            <person name="Ho E.C."/>
            <person name="Cahill M.J."/>
            <person name="Boyce K.J."/>
            <person name="Klose J."/>
            <person name="Klosterman S.J."/>
            <person name="Deelstra H.J."/>
            <person name="Ortiz-Castellanos L."/>
            <person name="Li W."/>
            <person name="Sanchez-Alonso P."/>
            <person name="Schreier P.H."/>
            <person name="Hauser-Hahn I."/>
            <person name="Vaupel M."/>
            <person name="Koopmann E."/>
            <person name="Friedrich G."/>
            <person name="Voss H."/>
            <person name="Schluter T."/>
            <person name="Margolis J."/>
            <person name="Platt D."/>
            <person name="Swimmer C."/>
            <person name="Gnirke A."/>
            <person name="Chen F."/>
            <person name="Vysotskaia V."/>
            <person name="Mannhaupt G."/>
            <person name="Guldener U."/>
            <person name="Munsterkotter M."/>
            <person name="Haase D."/>
            <person name="Oesterheld M."/>
            <person name="Mewes H.W."/>
            <person name="Mauceli E.W."/>
            <person name="DeCaprio D."/>
            <person name="Wade C.M."/>
            <person name="Butler J."/>
            <person name="Young S."/>
            <person name="Jaffe D.B."/>
            <person name="Calvo S."/>
            <person name="Nusbaum C."/>
            <person name="Galagan J."/>
            <person name="Birren B.W."/>
        </authorList>
    </citation>
    <scope>NUCLEOTIDE SEQUENCE [LARGE SCALE GENOMIC DNA]</scope>
    <source>
        <strain evidence="8">DSM 14603 / FGSC 9021 / UM521</strain>
    </source>
</reference>
<dbReference type="RefSeq" id="XP_011390409.1">
    <property type="nucleotide sequence ID" value="XM_011392107.1"/>
</dbReference>
<dbReference type="Gene3D" id="3.30.70.330">
    <property type="match status" value="1"/>
</dbReference>
<feature type="compositionally biased region" description="Low complexity" evidence="5">
    <location>
        <begin position="8"/>
        <end position="42"/>
    </location>
</feature>
<dbReference type="KEGG" id="uma:UMAG_03939"/>
<dbReference type="GO" id="GO:0003723">
    <property type="term" value="F:RNA binding"/>
    <property type="evidence" value="ECO:0000318"/>
    <property type="project" value="GO_Central"/>
</dbReference>
<accession>A0A0D1CMD9</accession>
<evidence type="ECO:0000256" key="4">
    <source>
        <dbReference type="PROSITE-ProRule" id="PRU00176"/>
    </source>
</evidence>
<dbReference type="SUPFAM" id="SSF54928">
    <property type="entry name" value="RNA-binding domain, RBD"/>
    <property type="match status" value="1"/>
</dbReference>
<dbReference type="PANTHER" id="PTHR46754">
    <property type="entry name" value="MKI67 FHA DOMAIN-INTERACTING NUCLEOLAR PHOSPHOPROTEIN"/>
    <property type="match status" value="1"/>
</dbReference>
<feature type="compositionally biased region" description="Low complexity" evidence="5">
    <location>
        <begin position="334"/>
        <end position="347"/>
    </location>
</feature>
<feature type="region of interest" description="Disordered" evidence="5">
    <location>
        <begin position="320"/>
        <end position="355"/>
    </location>
</feature>
<feature type="region of interest" description="Disordered" evidence="5">
    <location>
        <begin position="1"/>
        <end position="148"/>
    </location>
</feature>
<name>A0A0D1CMD9_MYCMD</name>
<feature type="region of interest" description="Disordered" evidence="5">
    <location>
        <begin position="283"/>
        <end position="304"/>
    </location>
</feature>
<evidence type="ECO:0000313" key="7">
    <source>
        <dbReference type="EMBL" id="KIS67883.1"/>
    </source>
</evidence>
<evidence type="ECO:0000259" key="6">
    <source>
        <dbReference type="PROSITE" id="PS50102"/>
    </source>
</evidence>
<dbReference type="InterPro" id="IPR000504">
    <property type="entry name" value="RRM_dom"/>
</dbReference>
<dbReference type="GeneID" id="23564257"/>
<protein>
    <recommendedName>
        <fullName evidence="6">RRM domain-containing protein</fullName>
    </recommendedName>
</protein>
<dbReference type="AlphaFoldDB" id="A0A0D1CMD9"/>
<dbReference type="Proteomes" id="UP000000561">
    <property type="component" value="Chromosome 11"/>
</dbReference>
<dbReference type="CDD" id="cd12307">
    <property type="entry name" value="RRM_NIFK_like"/>
    <property type="match status" value="1"/>
</dbReference>
<dbReference type="InParanoid" id="A0A0D1CMD9"/>
<dbReference type="GO" id="GO:0005730">
    <property type="term" value="C:nucleolus"/>
    <property type="evidence" value="ECO:0000318"/>
    <property type="project" value="GO_Central"/>
</dbReference>
<dbReference type="STRING" id="237631.A0A0D1CMD9"/>
<dbReference type="InterPro" id="IPR012677">
    <property type="entry name" value="Nucleotide-bd_a/b_plait_sf"/>
</dbReference>
<evidence type="ECO:0000256" key="5">
    <source>
        <dbReference type="SAM" id="MobiDB-lite"/>
    </source>
</evidence>
<feature type="compositionally biased region" description="Acidic residues" evidence="5">
    <location>
        <begin position="108"/>
        <end position="131"/>
    </location>
</feature>
<feature type="compositionally biased region" description="Acidic residues" evidence="5">
    <location>
        <begin position="81"/>
        <end position="91"/>
    </location>
</feature>
<proteinExistence type="predicted"/>
<dbReference type="PROSITE" id="PS50102">
    <property type="entry name" value="RRM"/>
    <property type="match status" value="1"/>
</dbReference>
<comment type="subcellular location">
    <subcellularLocation>
        <location evidence="1">Nucleus</location>
        <location evidence="1">Nucleolus</location>
    </subcellularLocation>
</comment>
<dbReference type="SMART" id="SM00360">
    <property type="entry name" value="RRM"/>
    <property type="match status" value="1"/>
</dbReference>
<dbReference type="OrthoDB" id="21467at2759"/>
<evidence type="ECO:0000256" key="3">
    <source>
        <dbReference type="ARBA" id="ARBA00023242"/>
    </source>
</evidence>
<dbReference type="Pfam" id="PF00076">
    <property type="entry name" value="RRM_1"/>
    <property type="match status" value="1"/>
</dbReference>
<dbReference type="EMBL" id="CM003150">
    <property type="protein sequence ID" value="KIS67883.1"/>
    <property type="molecule type" value="Genomic_DNA"/>
</dbReference>
<feature type="compositionally biased region" description="Basic and acidic residues" evidence="5">
    <location>
        <begin position="320"/>
        <end position="330"/>
    </location>
</feature>
<keyword evidence="3" id="KW-0539">Nucleus</keyword>
<sequence length="355" mass="39214">MAPKKTRTAATAETATKARPVRAAAAASKEAAASAASTAPVSNKTHGKKRAAVDEVETIPAPTKKTAGVPKKKTKKGAEPAAEEEEEDAGDINEREIIASLSDVSADSSDDDQDDVEAEEANSSDEDDEDDRLARAQPRSSLASVKLPNSKDDAVVRARLDKLRKNKSSASNTKPGVLYIGRLPKGFFEKQLKSYFTQFGQVTRLRVSRNKKTGASKHYAFIEFADRDVAKIVQETMHNYLIDGRLLQVKEVSQDKVHPELWVGANRKFQKVPGDRIERVVRGREKSEEEQKRTHERLLKRQAQRREKLQQLGIEYEFDGYTHDGEADKKQSKKAMSAKAKPTATKSTKGKTAKA</sequence>
<dbReference type="OMA" id="WKGANKR"/>
<evidence type="ECO:0000256" key="1">
    <source>
        <dbReference type="ARBA" id="ARBA00004604"/>
    </source>
</evidence>
<gene>
    <name evidence="7" type="ORF">UMAG_03939</name>
</gene>
<feature type="domain" description="RRM" evidence="6">
    <location>
        <begin position="176"/>
        <end position="254"/>
    </location>
</feature>
<keyword evidence="8" id="KW-1185">Reference proteome</keyword>
<organism evidence="7 8">
    <name type="scientific">Mycosarcoma maydis</name>
    <name type="common">Corn smut fungus</name>
    <name type="synonym">Ustilago maydis</name>
    <dbReference type="NCBI Taxonomy" id="5270"/>
    <lineage>
        <taxon>Eukaryota</taxon>
        <taxon>Fungi</taxon>
        <taxon>Dikarya</taxon>
        <taxon>Basidiomycota</taxon>
        <taxon>Ustilaginomycotina</taxon>
        <taxon>Ustilaginomycetes</taxon>
        <taxon>Ustilaginales</taxon>
        <taxon>Ustilaginaceae</taxon>
        <taxon>Mycosarcoma</taxon>
    </lineage>
</organism>
<evidence type="ECO:0000313" key="8">
    <source>
        <dbReference type="Proteomes" id="UP000000561"/>
    </source>
</evidence>
<dbReference type="VEuPathDB" id="FungiDB:UMAG_03939"/>